<evidence type="ECO:0000313" key="4">
    <source>
        <dbReference type="EnsemblMetazoa" id="CapteP216455"/>
    </source>
</evidence>
<sequence length="193" mass="21679">MLTVFALTPLLTLLWWSLWSMADLKLFPNDHVLSYVTCMSIGGGLSLIYLSVQRPLHRCLQILPDEFTESWRFRILVSTFKAVQAIASFLIWRALWSCMKDYVLLGQYTLELSVLWHFLGITLLVLTQTASSLSVPGGFAIDGEGGPAISMDCQISYFQEWLACKVEPSHVNSQEYGENNFDSESSPLITATS</sequence>
<feature type="transmembrane region" description="Helical" evidence="1">
    <location>
        <begin position="108"/>
        <end position="126"/>
    </location>
</feature>
<keyword evidence="1" id="KW-0472">Membrane</keyword>
<keyword evidence="1" id="KW-0812">Transmembrane</keyword>
<dbReference type="HOGENOM" id="CLU_1410064_0_0_1"/>
<keyword evidence="2" id="KW-0732">Signal</keyword>
<dbReference type="Pfam" id="PF15993">
    <property type="entry name" value="Fuseless"/>
    <property type="match status" value="1"/>
</dbReference>
<keyword evidence="1" id="KW-1133">Transmembrane helix</keyword>
<feature type="signal peptide" evidence="2">
    <location>
        <begin position="1"/>
        <end position="22"/>
    </location>
</feature>
<reference evidence="3 5" key="2">
    <citation type="journal article" date="2013" name="Nature">
        <title>Insights into bilaterian evolution from three spiralian genomes.</title>
        <authorList>
            <person name="Simakov O."/>
            <person name="Marletaz F."/>
            <person name="Cho S.J."/>
            <person name="Edsinger-Gonzales E."/>
            <person name="Havlak P."/>
            <person name="Hellsten U."/>
            <person name="Kuo D.H."/>
            <person name="Larsson T."/>
            <person name="Lv J."/>
            <person name="Arendt D."/>
            <person name="Savage R."/>
            <person name="Osoegawa K."/>
            <person name="de Jong P."/>
            <person name="Grimwood J."/>
            <person name="Chapman J.A."/>
            <person name="Shapiro H."/>
            <person name="Aerts A."/>
            <person name="Otillar R.P."/>
            <person name="Terry A.Y."/>
            <person name="Boore J.L."/>
            <person name="Grigoriev I.V."/>
            <person name="Lindberg D.R."/>
            <person name="Seaver E.C."/>
            <person name="Weisblat D.A."/>
            <person name="Putnam N.H."/>
            <person name="Rokhsar D.S."/>
        </authorList>
    </citation>
    <scope>NUCLEOTIDE SEQUENCE</scope>
    <source>
        <strain evidence="3 5">I ESC-2004</strain>
    </source>
</reference>
<gene>
    <name evidence="3" type="ORF">CAPTEDRAFT_216455</name>
</gene>
<dbReference type="EMBL" id="KB310317">
    <property type="protein sequence ID" value="ELT91927.1"/>
    <property type="molecule type" value="Genomic_DNA"/>
</dbReference>
<dbReference type="InterPro" id="IPR032751">
    <property type="entry name" value="Fuseless"/>
</dbReference>
<evidence type="ECO:0000313" key="5">
    <source>
        <dbReference type="Proteomes" id="UP000014760"/>
    </source>
</evidence>
<dbReference type="PANTHER" id="PTHR35270:SF2">
    <property type="entry name" value="FUSELESS, ISOFORM A"/>
    <property type="match status" value="1"/>
</dbReference>
<evidence type="ECO:0000256" key="1">
    <source>
        <dbReference type="SAM" id="Phobius"/>
    </source>
</evidence>
<keyword evidence="5" id="KW-1185">Reference proteome</keyword>
<protein>
    <submittedName>
        <fullName evidence="3 4">Uncharacterized protein</fullName>
    </submittedName>
</protein>
<dbReference type="EMBL" id="AMQN01000356">
    <property type="status" value="NOT_ANNOTATED_CDS"/>
    <property type="molecule type" value="Genomic_DNA"/>
</dbReference>
<dbReference type="AlphaFoldDB" id="R7TEL7"/>
<accession>R7TEL7</accession>
<dbReference type="Proteomes" id="UP000014760">
    <property type="component" value="Unassembled WGS sequence"/>
</dbReference>
<reference evidence="5" key="1">
    <citation type="submission" date="2012-12" db="EMBL/GenBank/DDBJ databases">
        <authorList>
            <person name="Hellsten U."/>
            <person name="Grimwood J."/>
            <person name="Chapman J.A."/>
            <person name="Shapiro H."/>
            <person name="Aerts A."/>
            <person name="Otillar R.P."/>
            <person name="Terry A.Y."/>
            <person name="Boore J.L."/>
            <person name="Simakov O."/>
            <person name="Marletaz F."/>
            <person name="Cho S.-J."/>
            <person name="Edsinger-Gonzales E."/>
            <person name="Havlak P."/>
            <person name="Kuo D.-H."/>
            <person name="Larsson T."/>
            <person name="Lv J."/>
            <person name="Arendt D."/>
            <person name="Savage R."/>
            <person name="Osoegawa K."/>
            <person name="de Jong P."/>
            <person name="Lindberg D.R."/>
            <person name="Seaver E.C."/>
            <person name="Weisblat D.A."/>
            <person name="Putnam N.H."/>
            <person name="Grigoriev I.V."/>
            <person name="Rokhsar D.S."/>
        </authorList>
    </citation>
    <scope>NUCLEOTIDE SEQUENCE</scope>
    <source>
        <strain evidence="5">I ESC-2004</strain>
    </source>
</reference>
<dbReference type="PANTHER" id="PTHR35270">
    <property type="entry name" value="FUSELESS, ISOFORM A"/>
    <property type="match status" value="1"/>
</dbReference>
<evidence type="ECO:0000313" key="3">
    <source>
        <dbReference type="EMBL" id="ELT91927.1"/>
    </source>
</evidence>
<proteinExistence type="predicted"/>
<feature type="transmembrane region" description="Helical" evidence="1">
    <location>
        <begin position="32"/>
        <end position="52"/>
    </location>
</feature>
<feature type="transmembrane region" description="Helical" evidence="1">
    <location>
        <begin position="73"/>
        <end position="96"/>
    </location>
</feature>
<name>R7TEL7_CAPTE</name>
<dbReference type="EnsemblMetazoa" id="CapteT216455">
    <property type="protein sequence ID" value="CapteP216455"/>
    <property type="gene ID" value="CapteG216455"/>
</dbReference>
<evidence type="ECO:0000256" key="2">
    <source>
        <dbReference type="SAM" id="SignalP"/>
    </source>
</evidence>
<reference evidence="4" key="3">
    <citation type="submission" date="2015-06" db="UniProtKB">
        <authorList>
            <consortium name="EnsemblMetazoa"/>
        </authorList>
    </citation>
    <scope>IDENTIFICATION</scope>
</reference>
<feature type="chain" id="PRO_5008786925" evidence="2">
    <location>
        <begin position="23"/>
        <end position="193"/>
    </location>
</feature>
<organism evidence="3">
    <name type="scientific">Capitella teleta</name>
    <name type="common">Polychaete worm</name>
    <dbReference type="NCBI Taxonomy" id="283909"/>
    <lineage>
        <taxon>Eukaryota</taxon>
        <taxon>Metazoa</taxon>
        <taxon>Spiralia</taxon>
        <taxon>Lophotrochozoa</taxon>
        <taxon>Annelida</taxon>
        <taxon>Polychaeta</taxon>
        <taxon>Sedentaria</taxon>
        <taxon>Scolecida</taxon>
        <taxon>Capitellidae</taxon>
        <taxon>Capitella</taxon>
    </lineage>
</organism>